<organism evidence="4 5">
    <name type="scientific">Candidatus Kaiserbacteria bacterium CG10_big_fil_rev_8_21_14_0_10_44_10</name>
    <dbReference type="NCBI Taxonomy" id="1974606"/>
    <lineage>
        <taxon>Bacteria</taxon>
        <taxon>Candidatus Kaiseribacteriota</taxon>
    </lineage>
</organism>
<dbReference type="PANTHER" id="PTHR30121:SF11">
    <property type="entry name" value="AAA+ ATPASE DOMAIN-CONTAINING PROTEIN"/>
    <property type="match status" value="1"/>
</dbReference>
<dbReference type="Pfam" id="PF01935">
    <property type="entry name" value="DUF87"/>
    <property type="match status" value="1"/>
</dbReference>
<gene>
    <name evidence="4" type="ORF">COU14_01590</name>
</gene>
<evidence type="ECO:0000259" key="2">
    <source>
        <dbReference type="Pfam" id="PF01935"/>
    </source>
</evidence>
<dbReference type="EMBL" id="PFBG01000017">
    <property type="protein sequence ID" value="PIR85956.1"/>
    <property type="molecule type" value="Genomic_DNA"/>
</dbReference>
<feature type="region of interest" description="Disordered" evidence="1">
    <location>
        <begin position="435"/>
        <end position="629"/>
    </location>
</feature>
<comment type="caution">
    <text evidence="4">The sequence shown here is derived from an EMBL/GenBank/DDBJ whole genome shotgun (WGS) entry which is preliminary data.</text>
</comment>
<dbReference type="Gene3D" id="3.40.50.300">
    <property type="entry name" value="P-loop containing nucleotide triphosphate hydrolases"/>
    <property type="match status" value="2"/>
</dbReference>
<dbReference type="InterPro" id="IPR032689">
    <property type="entry name" value="TraG-D_C"/>
</dbReference>
<feature type="compositionally biased region" description="Basic and acidic residues" evidence="1">
    <location>
        <begin position="435"/>
        <end position="447"/>
    </location>
</feature>
<protein>
    <submittedName>
        <fullName evidence="4">Uncharacterized protein</fullName>
    </submittedName>
</protein>
<name>A0A2H0UJT6_9BACT</name>
<sequence>MYDPERITFFAKTDARGKNVPFGIKAKDRTRHVYVIGKTGMGKSTLLENMAVQDIRNGEGFAFIDPHGQTAETLLSYIPPERLKDVLYFAPHDMEYPVSFNVMEDVGADKRHLVVSGLMSVFEKIWVDAWSARMAYILQNTLMALLEYPDATLLGVNRMLSDKAYRNLVVANIKDPAVKSFWVDEFAKYNERYMQEAGDAIKNKIGQFTANPVIRNIIGQPKSSFDLRKIMDEKKIVIMNLSKGLIGETNANLLGSMLTTRIYLAAMSRADVSPEQMQKMPNFYFYVDEFQSFANATFANILSEARKYKLNLTIAHQYIEQMEEDVRNAVFGNVGTTIAFRTGPFDAEVLETVFAPKFMAVDLVNLGFAQVYLTLMIDGIGSAPFSATTLPPLSPPLNALKDDLIESSRQQFAKPRQVVEDAIALWIAPVVEERRERTVDKATKKEGPTSARPEPAKSAPVRRSSSSSDDRRPAPTPATTSSEPRHDNHEGRDNRENLNGRDTREKREAPQRRTQTERSAPIVKPAQTSKSLEDLRAVLRQISQSDEKEEKPKASKPADLKSALAAVMPPESKTKKREEKVVHEVKITDSATVTEESNTNASSSNNNDFDPKKLERMMRVKTDDKTPLK</sequence>
<dbReference type="CDD" id="cd01127">
    <property type="entry name" value="TrwB_TraG_TraD_VirD4"/>
    <property type="match status" value="1"/>
</dbReference>
<dbReference type="PANTHER" id="PTHR30121">
    <property type="entry name" value="UNCHARACTERIZED PROTEIN YJGR-RELATED"/>
    <property type="match status" value="1"/>
</dbReference>
<evidence type="ECO:0000256" key="1">
    <source>
        <dbReference type="SAM" id="MobiDB-lite"/>
    </source>
</evidence>
<feature type="compositionally biased region" description="Basic and acidic residues" evidence="1">
    <location>
        <begin position="572"/>
        <end position="587"/>
    </location>
</feature>
<reference evidence="5" key="1">
    <citation type="submission" date="2017-09" db="EMBL/GenBank/DDBJ databases">
        <title>Depth-based differentiation of microbial function through sediment-hosted aquifers and enrichment of novel symbionts in the deep terrestrial subsurface.</title>
        <authorList>
            <person name="Probst A.J."/>
            <person name="Ladd B."/>
            <person name="Jarett J.K."/>
            <person name="Geller-Mcgrath D.E."/>
            <person name="Sieber C.M.K."/>
            <person name="Emerson J.B."/>
            <person name="Anantharaman K."/>
            <person name="Thomas B.C."/>
            <person name="Malmstrom R."/>
            <person name="Stieglmeier M."/>
            <person name="Klingl A."/>
            <person name="Woyke T."/>
            <person name="Ryan C.M."/>
            <person name="Banfield J.F."/>
        </authorList>
    </citation>
    <scope>NUCLEOTIDE SEQUENCE [LARGE SCALE GENOMIC DNA]</scope>
</reference>
<evidence type="ECO:0000259" key="3">
    <source>
        <dbReference type="Pfam" id="PF12696"/>
    </source>
</evidence>
<dbReference type="InterPro" id="IPR051162">
    <property type="entry name" value="T4SS_component"/>
</dbReference>
<feature type="domain" description="Helicase HerA central" evidence="2">
    <location>
        <begin position="17"/>
        <end position="261"/>
    </location>
</feature>
<feature type="domain" description="TraD/TraG TraM recognition site" evidence="3">
    <location>
        <begin position="283"/>
        <end position="350"/>
    </location>
</feature>
<dbReference type="Pfam" id="PF12696">
    <property type="entry name" value="TraG-D_C"/>
    <property type="match status" value="1"/>
</dbReference>
<feature type="compositionally biased region" description="Basic and acidic residues" evidence="1">
    <location>
        <begin position="545"/>
        <end position="559"/>
    </location>
</feature>
<proteinExistence type="predicted"/>
<dbReference type="Proteomes" id="UP000229612">
    <property type="component" value="Unassembled WGS sequence"/>
</dbReference>
<feature type="compositionally biased region" description="Basic and acidic residues" evidence="1">
    <location>
        <begin position="483"/>
        <end position="516"/>
    </location>
</feature>
<evidence type="ECO:0000313" key="4">
    <source>
        <dbReference type="EMBL" id="PIR85956.1"/>
    </source>
</evidence>
<evidence type="ECO:0000313" key="5">
    <source>
        <dbReference type="Proteomes" id="UP000229612"/>
    </source>
</evidence>
<dbReference type="InterPro" id="IPR002789">
    <property type="entry name" value="HerA_central"/>
</dbReference>
<dbReference type="SUPFAM" id="SSF52540">
    <property type="entry name" value="P-loop containing nucleoside triphosphate hydrolases"/>
    <property type="match status" value="1"/>
</dbReference>
<dbReference type="InterPro" id="IPR027417">
    <property type="entry name" value="P-loop_NTPase"/>
</dbReference>
<accession>A0A2H0UJT6</accession>
<dbReference type="AlphaFoldDB" id="A0A2H0UJT6"/>
<feature type="compositionally biased region" description="Basic and acidic residues" evidence="1">
    <location>
        <begin position="609"/>
        <end position="629"/>
    </location>
</feature>
<feature type="compositionally biased region" description="Low complexity" evidence="1">
    <location>
        <begin position="597"/>
        <end position="607"/>
    </location>
</feature>